<evidence type="ECO:0000313" key="1">
    <source>
        <dbReference type="EMBL" id="JAT12310.1"/>
    </source>
</evidence>
<proteinExistence type="predicted"/>
<protein>
    <submittedName>
        <fullName evidence="1">Uncharacterized protein</fullName>
    </submittedName>
</protein>
<reference evidence="1" key="1">
    <citation type="submission" date="2015-11" db="EMBL/GenBank/DDBJ databases">
        <title>De novo transcriptome assembly of four potential Pierce s Disease insect vectors from Arizona vineyards.</title>
        <authorList>
            <person name="Tassone E.E."/>
        </authorList>
    </citation>
    <scope>NUCLEOTIDE SEQUENCE</scope>
</reference>
<accession>A0A1B6KLI5</accession>
<dbReference type="EMBL" id="GEBQ01027667">
    <property type="protein sequence ID" value="JAT12310.1"/>
    <property type="molecule type" value="Transcribed_RNA"/>
</dbReference>
<dbReference type="AlphaFoldDB" id="A0A1B6KLI5"/>
<sequence length="180" mass="20780">MQCVLAICEFLFNNIINNLTRICLLIEIVNDYDKVCMTEDHKLLSNRPAGAIDIGLRISFLGHIKEFNETDIELYLKRLHQYFKANAVKEETMAPTLLTLISPKPYGVLKNLASPKNVDSLDFDAEFKELSSLFTQEANDSVRFKFYKRDRLWSETDSNFIVGFKHLAAQCNFNTFLKEV</sequence>
<name>A0A1B6KLI5_9HEMI</name>
<gene>
    <name evidence="1" type="ORF">g.3980</name>
</gene>
<organism evidence="1">
    <name type="scientific">Graphocephala atropunctata</name>
    <dbReference type="NCBI Taxonomy" id="36148"/>
    <lineage>
        <taxon>Eukaryota</taxon>
        <taxon>Metazoa</taxon>
        <taxon>Ecdysozoa</taxon>
        <taxon>Arthropoda</taxon>
        <taxon>Hexapoda</taxon>
        <taxon>Insecta</taxon>
        <taxon>Pterygota</taxon>
        <taxon>Neoptera</taxon>
        <taxon>Paraneoptera</taxon>
        <taxon>Hemiptera</taxon>
        <taxon>Auchenorrhyncha</taxon>
        <taxon>Membracoidea</taxon>
        <taxon>Cicadellidae</taxon>
        <taxon>Cicadellinae</taxon>
        <taxon>Cicadellini</taxon>
        <taxon>Graphocephala</taxon>
    </lineage>
</organism>